<organism evidence="1 2">
    <name type="scientific">Lysinibacillus xylanilyticus</name>
    <dbReference type="NCBI Taxonomy" id="582475"/>
    <lineage>
        <taxon>Bacteria</taxon>
        <taxon>Bacillati</taxon>
        <taxon>Bacillota</taxon>
        <taxon>Bacilli</taxon>
        <taxon>Bacillales</taxon>
        <taxon>Bacillaceae</taxon>
        <taxon>Lysinibacillus</taxon>
    </lineage>
</organism>
<evidence type="ECO:0000313" key="2">
    <source>
        <dbReference type="Proteomes" id="UP000232101"/>
    </source>
</evidence>
<dbReference type="Proteomes" id="UP000232101">
    <property type="component" value="Unassembled WGS sequence"/>
</dbReference>
<dbReference type="AlphaFoldDB" id="A0A2M9PZB7"/>
<accession>A0A2M9PZB7</accession>
<reference evidence="1 2" key="1">
    <citation type="submission" date="2017-11" db="EMBL/GenBank/DDBJ databases">
        <title>Bacterial isolate from king chilli rhizosphere.</title>
        <authorList>
            <person name="Takhelmayum P."/>
            <person name="Sarangthem I."/>
        </authorList>
    </citation>
    <scope>NUCLEOTIDE SEQUENCE [LARGE SCALE GENOMIC DNA]</scope>
    <source>
        <strain evidence="2">t26</strain>
    </source>
</reference>
<protein>
    <submittedName>
        <fullName evidence="1">Uncharacterized protein</fullName>
    </submittedName>
</protein>
<comment type="caution">
    <text evidence="1">The sequence shown here is derived from an EMBL/GenBank/DDBJ whole genome shotgun (WGS) entry which is preliminary data.</text>
</comment>
<dbReference type="EMBL" id="PHQY01000678">
    <property type="protein sequence ID" value="PJO41169.1"/>
    <property type="molecule type" value="Genomic_DNA"/>
</dbReference>
<gene>
    <name evidence="1" type="ORF">CWD94_24225</name>
</gene>
<proteinExistence type="predicted"/>
<sequence length="67" mass="7651">MGALLIIDLSFGKCAKKKRQLTTITTRRNYFGLPRSSFGGNPFPRLLTISYLLSTYKVSYTRYIAKI</sequence>
<name>A0A2M9PZB7_9BACI</name>
<evidence type="ECO:0000313" key="1">
    <source>
        <dbReference type="EMBL" id="PJO41169.1"/>
    </source>
</evidence>